<evidence type="ECO:0000313" key="1">
    <source>
        <dbReference type="EMBL" id="GJJ15808.1"/>
    </source>
</evidence>
<dbReference type="Proteomes" id="UP001050691">
    <property type="component" value="Unassembled WGS sequence"/>
</dbReference>
<reference evidence="1" key="1">
    <citation type="submission" date="2021-10" db="EMBL/GenBank/DDBJ databases">
        <title>De novo Genome Assembly of Clathrus columnatus (Basidiomycota, Fungi) Using Illumina and Nanopore Sequence Data.</title>
        <authorList>
            <person name="Ogiso-Tanaka E."/>
            <person name="Itagaki H."/>
            <person name="Hosoya T."/>
            <person name="Hosaka K."/>
        </authorList>
    </citation>
    <scope>NUCLEOTIDE SEQUENCE</scope>
    <source>
        <strain evidence="1">MO-923</strain>
    </source>
</reference>
<name>A0AAV5AT45_9AGAM</name>
<protein>
    <recommendedName>
        <fullName evidence="3">Secreted protein</fullName>
    </recommendedName>
</protein>
<organism evidence="1 2">
    <name type="scientific">Clathrus columnatus</name>
    <dbReference type="NCBI Taxonomy" id="1419009"/>
    <lineage>
        <taxon>Eukaryota</taxon>
        <taxon>Fungi</taxon>
        <taxon>Dikarya</taxon>
        <taxon>Basidiomycota</taxon>
        <taxon>Agaricomycotina</taxon>
        <taxon>Agaricomycetes</taxon>
        <taxon>Phallomycetidae</taxon>
        <taxon>Phallales</taxon>
        <taxon>Clathraceae</taxon>
        <taxon>Clathrus</taxon>
    </lineage>
</organism>
<sequence>MKVRHLALWLVNAGTPFQTTLTESRFGLRVGSSIWTARVGFRCHKGPRRRPGVTRSTSSFEFVPVSHSHFVAVEGIGEVKEVTVPILHKPSCVGFLVLERQPDHE</sequence>
<comment type="caution">
    <text evidence="1">The sequence shown here is derived from an EMBL/GenBank/DDBJ whole genome shotgun (WGS) entry which is preliminary data.</text>
</comment>
<dbReference type="AlphaFoldDB" id="A0AAV5AT45"/>
<evidence type="ECO:0000313" key="2">
    <source>
        <dbReference type="Proteomes" id="UP001050691"/>
    </source>
</evidence>
<accession>A0AAV5AT45</accession>
<dbReference type="EMBL" id="BPWL01000011">
    <property type="protein sequence ID" value="GJJ15808.1"/>
    <property type="molecule type" value="Genomic_DNA"/>
</dbReference>
<proteinExistence type="predicted"/>
<evidence type="ECO:0008006" key="3">
    <source>
        <dbReference type="Google" id="ProtNLM"/>
    </source>
</evidence>
<keyword evidence="2" id="KW-1185">Reference proteome</keyword>
<gene>
    <name evidence="1" type="ORF">Clacol_010086</name>
</gene>